<dbReference type="EMBL" id="MCOG01000081">
    <property type="protein sequence ID" value="ORY54904.1"/>
    <property type="molecule type" value="Genomic_DNA"/>
</dbReference>
<reference evidence="11 12" key="1">
    <citation type="submission" date="2016-08" db="EMBL/GenBank/DDBJ databases">
        <title>A Parts List for Fungal Cellulosomes Revealed by Comparative Genomics.</title>
        <authorList>
            <consortium name="DOE Joint Genome Institute"/>
            <person name="Haitjema C.H."/>
            <person name="Gilmore S.P."/>
            <person name="Henske J.K."/>
            <person name="Solomon K.V."/>
            <person name="De Groot R."/>
            <person name="Kuo A."/>
            <person name="Mondo S.J."/>
            <person name="Salamov A.A."/>
            <person name="Labutti K."/>
            <person name="Zhao Z."/>
            <person name="Chiniquy J."/>
            <person name="Barry K."/>
            <person name="Brewer H.M."/>
            <person name="Purvine S.O."/>
            <person name="Wright A.T."/>
            <person name="Boxma B."/>
            <person name="Van Alen T."/>
            <person name="Hackstein J.H."/>
            <person name="Baker S.E."/>
            <person name="Grigoriev I.V."/>
            <person name="O'Malley M.A."/>
        </authorList>
    </citation>
    <scope>NUCLEOTIDE SEQUENCE [LARGE SCALE GENOMIC DNA]</scope>
    <source>
        <strain evidence="11 12">G1</strain>
    </source>
</reference>
<comment type="similarity">
    <text evidence="3">Belongs to the methyltransferase superfamily. Arsenite methyltransferase family.</text>
</comment>
<dbReference type="EC" id="2.1.1.137" evidence="4"/>
<evidence type="ECO:0000256" key="9">
    <source>
        <dbReference type="SAM" id="Phobius"/>
    </source>
</evidence>
<evidence type="ECO:0000256" key="5">
    <source>
        <dbReference type="ARBA" id="ARBA00034545"/>
    </source>
</evidence>
<comment type="catalytic activity">
    <reaction evidence="6">
        <text>arsenic triglutathione + [thioredoxin]-dithiol + S-adenosyl-L-methionine + 2 H2O = methylarsonous acid + [thioredoxin]-disulfide + 3 glutathione + S-adenosyl-L-homocysteine + H(+)</text>
        <dbReference type="Rhea" id="RHEA:69460"/>
        <dbReference type="Rhea" id="RHEA-COMP:10698"/>
        <dbReference type="Rhea" id="RHEA-COMP:10700"/>
        <dbReference type="ChEBI" id="CHEBI:15377"/>
        <dbReference type="ChEBI" id="CHEBI:15378"/>
        <dbReference type="ChEBI" id="CHEBI:17826"/>
        <dbReference type="ChEBI" id="CHEBI:29950"/>
        <dbReference type="ChEBI" id="CHEBI:50058"/>
        <dbReference type="ChEBI" id="CHEBI:57856"/>
        <dbReference type="ChEBI" id="CHEBI:57925"/>
        <dbReference type="ChEBI" id="CHEBI:59789"/>
        <dbReference type="ChEBI" id="CHEBI:183640"/>
        <dbReference type="EC" id="2.1.1.137"/>
    </reaction>
</comment>
<comment type="catalytic activity">
    <reaction evidence="7">
        <text>arsenic triglutathione + 2 [thioredoxin]-dithiol + 2 S-adenosyl-L-methionine + H2O = dimethylarsinous acid + 2 [thioredoxin]-disulfide + 3 glutathione + 2 S-adenosyl-L-homocysteine + 2 H(+)</text>
        <dbReference type="Rhea" id="RHEA:69464"/>
        <dbReference type="Rhea" id="RHEA-COMP:10698"/>
        <dbReference type="Rhea" id="RHEA-COMP:10700"/>
        <dbReference type="ChEBI" id="CHEBI:15377"/>
        <dbReference type="ChEBI" id="CHEBI:15378"/>
        <dbReference type="ChEBI" id="CHEBI:23808"/>
        <dbReference type="ChEBI" id="CHEBI:29950"/>
        <dbReference type="ChEBI" id="CHEBI:50058"/>
        <dbReference type="ChEBI" id="CHEBI:57856"/>
        <dbReference type="ChEBI" id="CHEBI:57925"/>
        <dbReference type="ChEBI" id="CHEBI:59789"/>
        <dbReference type="ChEBI" id="CHEBI:183640"/>
        <dbReference type="EC" id="2.1.1.137"/>
    </reaction>
</comment>
<feature type="domain" description="Methyltransferase" evidence="10">
    <location>
        <begin position="68"/>
        <end position="161"/>
    </location>
</feature>
<gene>
    <name evidence="11" type="ORF">LY90DRAFT_669806</name>
</gene>
<dbReference type="STRING" id="1754190.A0A1Y2D6X2"/>
<dbReference type="Gene3D" id="3.40.50.150">
    <property type="entry name" value="Vaccinia Virus protein VP39"/>
    <property type="match status" value="1"/>
</dbReference>
<keyword evidence="2" id="KW-0949">S-adenosyl-L-methionine</keyword>
<evidence type="ECO:0000256" key="1">
    <source>
        <dbReference type="ARBA" id="ARBA00022679"/>
    </source>
</evidence>
<dbReference type="InterPro" id="IPR025714">
    <property type="entry name" value="Methyltranfer_dom"/>
</dbReference>
<evidence type="ECO:0000256" key="8">
    <source>
        <dbReference type="ARBA" id="ARBA00048428"/>
    </source>
</evidence>
<keyword evidence="1" id="KW-0808">Transferase</keyword>
<evidence type="ECO:0000313" key="12">
    <source>
        <dbReference type="Proteomes" id="UP000193920"/>
    </source>
</evidence>
<proteinExistence type="inferred from homology"/>
<sequence>MINPDQVRENVSKTYSQYATAPSTCVKCCSCKAKKYAEGLGYTKEDLQDADATVGSLSCGNPVGIADIKEGETVLDLGCGGGFDCRLAARKVGPTGKVYGVDMTEEMIQLATKSTKPEVFPQVKFIQGQIEEVASIDGFLNSFDVVISNCVFNLSPEKQKTNFSDPVALKPIPEATRKDMSSYTSCMANATLVDELSQMLSSAGFENIRIEVKNDSSNYVNKWTPEIILLGIKYIYYIYYLLKIIIYQMFIKNFKNDSLSSMKQLFDEKIMIQ</sequence>
<comment type="caution">
    <text evidence="11">The sequence shown here is derived from an EMBL/GenBank/DDBJ whole genome shotgun (WGS) entry which is preliminary data.</text>
</comment>
<keyword evidence="9" id="KW-0472">Membrane</keyword>
<dbReference type="InterPro" id="IPR029063">
    <property type="entry name" value="SAM-dependent_MTases_sf"/>
</dbReference>
<dbReference type="InterPro" id="IPR026669">
    <property type="entry name" value="Arsenite_MeTrfase-like"/>
</dbReference>
<evidence type="ECO:0000256" key="7">
    <source>
        <dbReference type="ARBA" id="ARBA00047943"/>
    </source>
</evidence>
<keyword evidence="9" id="KW-1133">Transmembrane helix</keyword>
<dbReference type="PANTHER" id="PTHR43675:SF8">
    <property type="entry name" value="ARSENITE METHYLTRANSFERASE"/>
    <property type="match status" value="1"/>
</dbReference>
<dbReference type="CDD" id="cd02440">
    <property type="entry name" value="AdoMet_MTases"/>
    <property type="match status" value="1"/>
</dbReference>
<evidence type="ECO:0000256" key="6">
    <source>
        <dbReference type="ARBA" id="ARBA00047941"/>
    </source>
</evidence>
<evidence type="ECO:0000256" key="4">
    <source>
        <dbReference type="ARBA" id="ARBA00034521"/>
    </source>
</evidence>
<name>A0A1Y2D6X2_9FUNG</name>
<accession>A0A1Y2D6X2</accession>
<dbReference type="OrthoDB" id="8300214at2759"/>
<feature type="transmembrane region" description="Helical" evidence="9">
    <location>
        <begin position="234"/>
        <end position="254"/>
    </location>
</feature>
<evidence type="ECO:0000313" key="11">
    <source>
        <dbReference type="EMBL" id="ORY54904.1"/>
    </source>
</evidence>
<dbReference type="PANTHER" id="PTHR43675">
    <property type="entry name" value="ARSENITE METHYLTRANSFERASE"/>
    <property type="match status" value="1"/>
</dbReference>
<keyword evidence="12" id="KW-1185">Reference proteome</keyword>
<evidence type="ECO:0000256" key="2">
    <source>
        <dbReference type="ARBA" id="ARBA00022691"/>
    </source>
</evidence>
<dbReference type="GO" id="GO:0030791">
    <property type="term" value="F:arsenite methyltransferase activity"/>
    <property type="evidence" value="ECO:0007669"/>
    <property type="project" value="UniProtKB-EC"/>
</dbReference>
<comment type="catalytic activity">
    <reaction evidence="8">
        <text>arsenic triglutathione + 3 [thioredoxin]-dithiol + 3 S-adenosyl-L-methionine = trimethylarsine + 3 [thioredoxin]-disulfide + 3 glutathione + 3 S-adenosyl-L-homocysteine + 3 H(+)</text>
        <dbReference type="Rhea" id="RHEA:69432"/>
        <dbReference type="Rhea" id="RHEA-COMP:10698"/>
        <dbReference type="Rhea" id="RHEA-COMP:10700"/>
        <dbReference type="ChEBI" id="CHEBI:15378"/>
        <dbReference type="ChEBI" id="CHEBI:27130"/>
        <dbReference type="ChEBI" id="CHEBI:29950"/>
        <dbReference type="ChEBI" id="CHEBI:50058"/>
        <dbReference type="ChEBI" id="CHEBI:57856"/>
        <dbReference type="ChEBI" id="CHEBI:57925"/>
        <dbReference type="ChEBI" id="CHEBI:59789"/>
        <dbReference type="ChEBI" id="CHEBI:183640"/>
        <dbReference type="EC" id="2.1.1.137"/>
    </reaction>
</comment>
<dbReference type="Proteomes" id="UP000193920">
    <property type="component" value="Unassembled WGS sequence"/>
</dbReference>
<dbReference type="Pfam" id="PF13847">
    <property type="entry name" value="Methyltransf_31"/>
    <property type="match status" value="1"/>
</dbReference>
<protein>
    <recommendedName>
        <fullName evidence="5">Arsenite methyltransferase</fullName>
        <ecNumber evidence="4">2.1.1.137</ecNumber>
    </recommendedName>
</protein>
<keyword evidence="9" id="KW-0812">Transmembrane</keyword>
<dbReference type="SUPFAM" id="SSF53335">
    <property type="entry name" value="S-adenosyl-L-methionine-dependent methyltransferases"/>
    <property type="match status" value="1"/>
</dbReference>
<organism evidence="11 12">
    <name type="scientific">Neocallimastix californiae</name>
    <dbReference type="NCBI Taxonomy" id="1754190"/>
    <lineage>
        <taxon>Eukaryota</taxon>
        <taxon>Fungi</taxon>
        <taxon>Fungi incertae sedis</taxon>
        <taxon>Chytridiomycota</taxon>
        <taxon>Chytridiomycota incertae sedis</taxon>
        <taxon>Neocallimastigomycetes</taxon>
        <taxon>Neocallimastigales</taxon>
        <taxon>Neocallimastigaceae</taxon>
        <taxon>Neocallimastix</taxon>
    </lineage>
</organism>
<dbReference type="AlphaFoldDB" id="A0A1Y2D6X2"/>
<evidence type="ECO:0000256" key="3">
    <source>
        <dbReference type="ARBA" id="ARBA00034487"/>
    </source>
</evidence>
<evidence type="ECO:0000259" key="10">
    <source>
        <dbReference type="Pfam" id="PF13847"/>
    </source>
</evidence>